<gene>
    <name evidence="11" type="primary">hox2F</name>
    <name evidence="11" type="ORF">JV46_10640</name>
</gene>
<dbReference type="InterPro" id="IPR037225">
    <property type="entry name" value="Nuo51_FMN-bd_sf"/>
</dbReference>
<dbReference type="InterPro" id="IPR019575">
    <property type="entry name" value="Nuop51_4Fe4S-bd"/>
</dbReference>
<evidence type="ECO:0000256" key="4">
    <source>
        <dbReference type="ARBA" id="ARBA00022485"/>
    </source>
</evidence>
<evidence type="ECO:0000256" key="6">
    <source>
        <dbReference type="ARBA" id="ARBA00023004"/>
    </source>
</evidence>
<dbReference type="Pfam" id="PF10589">
    <property type="entry name" value="NADH_4Fe-4S"/>
    <property type="match status" value="1"/>
</dbReference>
<name>A0A0B0H874_SOVGS</name>
<dbReference type="SUPFAM" id="SSF142984">
    <property type="entry name" value="Nqo1 middle domain-like"/>
    <property type="match status" value="1"/>
</dbReference>
<feature type="domain" description="NADH-ubiquinone oxidoreductase 51kDa subunit iron-sulphur binding" evidence="10">
    <location>
        <begin position="485"/>
        <end position="530"/>
    </location>
</feature>
<evidence type="ECO:0000256" key="9">
    <source>
        <dbReference type="ARBA" id="ARBA00032787"/>
    </source>
</evidence>
<dbReference type="Pfam" id="PF01512">
    <property type="entry name" value="Complex1_51K"/>
    <property type="match status" value="1"/>
</dbReference>
<evidence type="ECO:0000256" key="2">
    <source>
        <dbReference type="ARBA" id="ARBA00007523"/>
    </source>
</evidence>
<dbReference type="Gene3D" id="3.40.30.10">
    <property type="entry name" value="Glutaredoxin"/>
    <property type="match status" value="1"/>
</dbReference>
<evidence type="ECO:0000256" key="7">
    <source>
        <dbReference type="ARBA" id="ARBA00023014"/>
    </source>
</evidence>
<dbReference type="Pfam" id="PF01257">
    <property type="entry name" value="2Fe-2S_thioredx"/>
    <property type="match status" value="1"/>
</dbReference>
<dbReference type="Gene3D" id="1.10.10.1590">
    <property type="entry name" value="NADH-quinone oxidoreductase subunit E"/>
    <property type="match status" value="1"/>
</dbReference>
<dbReference type="AlphaFoldDB" id="A0A0B0H874"/>
<sequence length="574" mass="63186">MHSATNMPRSDTENVIPFVDSLVLSTNKRADHLLQLLVEIQQQYSYVPGKAILRLANQLGLPASEIRGVIAFYSFLYPVPQGDYQIHFSDNIIDRMSGSEALIQNLRKRLGVSLAEPRADGRVTVSTTSCIGMADHAPAALVNGYPLTKLDPQRIDRIAELVDNSVPVTEWPSNLFHVSSNVHRCDLLLSDSFESGSALSQLFETGAQKLLEELTISGLRGRGGAGFQTAQKWKMCRDTDASERYVICNADEGEPGSFKDRFLLETNADALIEGITLCGLITGAQKGLIYLRSEYRYLKQHLEESLTRRRTEGLLGKSILAHDGADFDIEIHLGAGAYICGEESALIESLEGKRGIPRNRPPYPISEGYLGKPSVVNNVATFFVASWIATRGGDWFATRGTTESIGTKLFSISGDCQHPGIYEFPFGLTIRELLDACGATETRAVQVTGPAGNLVLEDSFDRRLCYEDLPAGGSFMIFNKSRSLLDVVQYFSDFFAHESCGFCTPCRVGTSLIRDLVNKAHHGNATRQDYEQLDIIAEVMNSSSRCGLGHTASRPIMQAMQQAPDLFTHQGEKR</sequence>
<evidence type="ECO:0000259" key="10">
    <source>
        <dbReference type="SMART" id="SM00928"/>
    </source>
</evidence>
<dbReference type="PROSITE" id="PS00644">
    <property type="entry name" value="COMPLEX1_51K_1"/>
    <property type="match status" value="1"/>
</dbReference>
<comment type="caution">
    <text evidence="11">The sequence shown here is derived from an EMBL/GenBank/DDBJ whole genome shotgun (WGS) entry which is preliminary data.</text>
</comment>
<evidence type="ECO:0000313" key="11">
    <source>
        <dbReference type="EMBL" id="KHF25300.1"/>
    </source>
</evidence>
<dbReference type="PATRIC" id="fig|2340.3.peg.1922"/>
<evidence type="ECO:0000256" key="5">
    <source>
        <dbReference type="ARBA" id="ARBA00022723"/>
    </source>
</evidence>
<dbReference type="STRING" id="2340.JV46_10640"/>
<dbReference type="GO" id="GO:0008137">
    <property type="term" value="F:NADH dehydrogenase (ubiquinone) activity"/>
    <property type="evidence" value="ECO:0007669"/>
    <property type="project" value="InterPro"/>
</dbReference>
<protein>
    <recommendedName>
        <fullName evidence="3">NADH-quinone oxidoreductase subunit F</fullName>
    </recommendedName>
    <alternativeName>
        <fullName evidence="8">NADH dehydrogenase I subunit F</fullName>
    </alternativeName>
    <alternativeName>
        <fullName evidence="9">NDH-1 subunit F</fullName>
    </alternativeName>
</protein>
<dbReference type="Proteomes" id="UP000030856">
    <property type="component" value="Unassembled WGS sequence"/>
</dbReference>
<dbReference type="SUPFAM" id="SSF142019">
    <property type="entry name" value="Nqo1 FMN-binding domain-like"/>
    <property type="match status" value="1"/>
</dbReference>
<dbReference type="InterPro" id="IPR036249">
    <property type="entry name" value="Thioredoxin-like_sf"/>
</dbReference>
<dbReference type="SMART" id="SM00928">
    <property type="entry name" value="NADH_4Fe-4S"/>
    <property type="match status" value="1"/>
</dbReference>
<keyword evidence="7" id="KW-0411">Iron-sulfur</keyword>
<evidence type="ECO:0000256" key="3">
    <source>
        <dbReference type="ARBA" id="ARBA00019901"/>
    </source>
</evidence>
<dbReference type="Gene3D" id="3.40.50.11540">
    <property type="entry name" value="NADH-ubiquinone oxidoreductase 51kDa subunit"/>
    <property type="match status" value="1"/>
</dbReference>
<dbReference type="EMBL" id="JRAA01000002">
    <property type="protein sequence ID" value="KHF25300.1"/>
    <property type="molecule type" value="Genomic_DNA"/>
</dbReference>
<dbReference type="InterPro" id="IPR041921">
    <property type="entry name" value="NuoE_N"/>
</dbReference>
<accession>A0A0B0H874</accession>
<dbReference type="GO" id="GO:0051539">
    <property type="term" value="F:4 iron, 4 sulfur cluster binding"/>
    <property type="evidence" value="ECO:0007669"/>
    <property type="project" value="UniProtKB-KW"/>
</dbReference>
<keyword evidence="5" id="KW-0479">Metal-binding</keyword>
<evidence type="ECO:0000256" key="1">
    <source>
        <dbReference type="ARBA" id="ARBA00001917"/>
    </source>
</evidence>
<evidence type="ECO:0000313" key="12">
    <source>
        <dbReference type="Proteomes" id="UP000030856"/>
    </source>
</evidence>
<reference evidence="11 12" key="1">
    <citation type="journal article" date="2014" name="BMC Genomics">
        <title>The genome of the intracellular bacterium of the coastal bivalve, Solemya velum: a blueprint for thriving in and out of symbiosis.</title>
        <authorList>
            <person name="Dmytrenko O."/>
            <person name="Russell S.L."/>
            <person name="Loo W.T."/>
            <person name="Fontanez K.M."/>
            <person name="Liao L."/>
            <person name="Roeselers G."/>
            <person name="Sharma R."/>
            <person name="Stewart F.J."/>
            <person name="Newton I.L."/>
            <person name="Woyke T."/>
            <person name="Wu D."/>
            <person name="Lang J.M."/>
            <person name="Eisen J.A."/>
            <person name="Cavanaugh C.M."/>
        </authorList>
    </citation>
    <scope>NUCLEOTIDE SEQUENCE [LARGE SCALE GENOMIC DNA]</scope>
    <source>
        <strain evidence="11 12">WH</strain>
    </source>
</reference>
<dbReference type="Gene3D" id="3.10.20.600">
    <property type="match status" value="1"/>
</dbReference>
<dbReference type="PROSITE" id="PS00645">
    <property type="entry name" value="COMPLEX1_51K_2"/>
    <property type="match status" value="1"/>
</dbReference>
<dbReference type="GO" id="GO:0016491">
    <property type="term" value="F:oxidoreductase activity"/>
    <property type="evidence" value="ECO:0007669"/>
    <property type="project" value="UniProtKB-KW"/>
</dbReference>
<proteinExistence type="inferred from homology"/>
<dbReference type="eggNOG" id="COG1894">
    <property type="taxonomic scope" value="Bacteria"/>
</dbReference>
<dbReference type="SUPFAM" id="SSF52833">
    <property type="entry name" value="Thioredoxin-like"/>
    <property type="match status" value="1"/>
</dbReference>
<dbReference type="InterPro" id="IPR001949">
    <property type="entry name" value="NADH-UbQ_OxRdtase_51kDa_CS"/>
</dbReference>
<keyword evidence="6" id="KW-0408">Iron</keyword>
<organism evidence="11 12">
    <name type="scientific">Solemya velum gill symbiont</name>
    <dbReference type="NCBI Taxonomy" id="2340"/>
    <lineage>
        <taxon>Bacteria</taxon>
        <taxon>Pseudomonadati</taxon>
        <taxon>Pseudomonadota</taxon>
        <taxon>Gammaproteobacteria</taxon>
        <taxon>sulfur-oxidizing symbionts</taxon>
    </lineage>
</organism>
<evidence type="ECO:0000256" key="8">
    <source>
        <dbReference type="ARBA" id="ARBA00031578"/>
    </source>
</evidence>
<dbReference type="GO" id="GO:0046872">
    <property type="term" value="F:metal ion binding"/>
    <property type="evidence" value="ECO:0007669"/>
    <property type="project" value="UniProtKB-KW"/>
</dbReference>
<comment type="similarity">
    <text evidence="2">Belongs to the complex I 51 kDa subunit family.</text>
</comment>
<dbReference type="Gene3D" id="1.20.1440.230">
    <property type="entry name" value="NADH-ubiquinone oxidoreductase 51kDa subunit, iron-sulphur binding domain"/>
    <property type="match status" value="1"/>
</dbReference>
<dbReference type="PANTHER" id="PTHR43578:SF3">
    <property type="entry name" value="NADH-QUINONE OXIDOREDUCTASE SUBUNIT F"/>
    <property type="match status" value="1"/>
</dbReference>
<dbReference type="GO" id="GO:0010181">
    <property type="term" value="F:FMN binding"/>
    <property type="evidence" value="ECO:0007669"/>
    <property type="project" value="InterPro"/>
</dbReference>
<keyword evidence="11" id="KW-0560">Oxidoreductase</keyword>
<dbReference type="SUPFAM" id="SSF140490">
    <property type="entry name" value="Nqo1C-terminal domain-like"/>
    <property type="match status" value="1"/>
</dbReference>
<keyword evidence="12" id="KW-1185">Reference proteome</keyword>
<dbReference type="PANTHER" id="PTHR43578">
    <property type="entry name" value="NADH-QUINONE OXIDOREDUCTASE SUBUNIT F"/>
    <property type="match status" value="1"/>
</dbReference>
<dbReference type="InterPro" id="IPR011538">
    <property type="entry name" value="Nuo51_FMN-bd"/>
</dbReference>
<keyword evidence="4" id="KW-0004">4Fe-4S</keyword>
<comment type="cofactor">
    <cofactor evidence="1">
        <name>FMN</name>
        <dbReference type="ChEBI" id="CHEBI:58210"/>
    </cofactor>
</comment>
<dbReference type="InterPro" id="IPR037207">
    <property type="entry name" value="Nuop51_4Fe4S-bd_sf"/>
</dbReference>